<feature type="transmembrane region" description="Helical" evidence="6">
    <location>
        <begin position="377"/>
        <end position="401"/>
    </location>
</feature>
<dbReference type="AlphaFoldDB" id="A0A378JJY4"/>
<keyword evidence="9" id="KW-1185">Reference proteome</keyword>
<evidence type="ECO:0000256" key="3">
    <source>
        <dbReference type="ARBA" id="ARBA00022692"/>
    </source>
</evidence>
<evidence type="ECO:0000256" key="2">
    <source>
        <dbReference type="ARBA" id="ARBA00022448"/>
    </source>
</evidence>
<feature type="transmembrane region" description="Helical" evidence="6">
    <location>
        <begin position="265"/>
        <end position="287"/>
    </location>
</feature>
<feature type="transmembrane region" description="Helical" evidence="6">
    <location>
        <begin position="352"/>
        <end position="371"/>
    </location>
</feature>
<reference evidence="8 9" key="1">
    <citation type="submission" date="2018-06" db="EMBL/GenBank/DDBJ databases">
        <authorList>
            <consortium name="Pathogen Informatics"/>
            <person name="Doyle S."/>
        </authorList>
    </citation>
    <scope>NUCLEOTIDE SEQUENCE [LARGE SCALE GENOMIC DNA]</scope>
    <source>
        <strain evidence="8 9">NCTC13316</strain>
    </source>
</reference>
<keyword evidence="5 6" id="KW-0472">Membrane</keyword>
<name>A0A378JJY4_9GAMM</name>
<keyword evidence="3 6" id="KW-0812">Transmembrane</keyword>
<keyword evidence="4 6" id="KW-1133">Transmembrane helix</keyword>
<dbReference type="OrthoDB" id="9764259at2"/>
<sequence length="411" mass="45542">MKNTNYTILPCLLAIVVDGMGFGLVYPIMTAMFTDPNSVFSSHLSINMRHFYLGLGYMLYSFCMFFGASFMGDLSDNWGRKKVILICMLGLFISFLLMGLSVLFTSIFLLMLGRAFSGLMAGSQPIAQAAIADISTADNKAANMSIMTLALSVANVAGPLIGGVFSDNSLSSYFNFSTPFFISATLALIAAIWIQYGFQETYTSHNQKPLNLLRPIHIFMEGLKHKSVRWLMIIFLLMQLGFSIYFQFILVLLNTNFDYTSWQLGAFNAFIGFCFVISLTIGMRFMLRVWQVNTIAIICLFIVGIGLLLTVFSTKEWQIWLLALPISAFDMIAYTALLTAFSDSVDKSAQGWVMGLSGALMAMAWAITGLSANLLPIIGTFGLILIGGTLLLLSAALMWLYTHSRFYVNQH</sequence>
<dbReference type="GO" id="GO:0016020">
    <property type="term" value="C:membrane"/>
    <property type="evidence" value="ECO:0007669"/>
    <property type="project" value="UniProtKB-SubCell"/>
</dbReference>
<feature type="transmembrane region" description="Helical" evidence="6">
    <location>
        <begin position="83"/>
        <end position="110"/>
    </location>
</feature>
<proteinExistence type="predicted"/>
<dbReference type="SUPFAM" id="SSF103473">
    <property type="entry name" value="MFS general substrate transporter"/>
    <property type="match status" value="1"/>
</dbReference>
<dbReference type="PANTHER" id="PTHR23504">
    <property type="entry name" value="MAJOR FACILITATOR SUPERFAMILY DOMAIN-CONTAINING PROTEIN 10"/>
    <property type="match status" value="1"/>
</dbReference>
<dbReference type="PROSITE" id="PS50850">
    <property type="entry name" value="MFS"/>
    <property type="match status" value="1"/>
</dbReference>
<evidence type="ECO:0000259" key="7">
    <source>
        <dbReference type="PROSITE" id="PS50850"/>
    </source>
</evidence>
<evidence type="ECO:0000256" key="1">
    <source>
        <dbReference type="ARBA" id="ARBA00004141"/>
    </source>
</evidence>
<organism evidence="8 9">
    <name type="scientific">Legionella busanensis</name>
    <dbReference type="NCBI Taxonomy" id="190655"/>
    <lineage>
        <taxon>Bacteria</taxon>
        <taxon>Pseudomonadati</taxon>
        <taxon>Pseudomonadota</taxon>
        <taxon>Gammaproteobacteria</taxon>
        <taxon>Legionellales</taxon>
        <taxon>Legionellaceae</taxon>
        <taxon>Legionella</taxon>
    </lineage>
</organism>
<evidence type="ECO:0000256" key="5">
    <source>
        <dbReference type="ARBA" id="ARBA00023136"/>
    </source>
</evidence>
<dbReference type="EMBL" id="UGOD01000001">
    <property type="protein sequence ID" value="STX51051.1"/>
    <property type="molecule type" value="Genomic_DNA"/>
</dbReference>
<dbReference type="PANTHER" id="PTHR23504:SF15">
    <property type="entry name" value="MAJOR FACILITATOR SUPERFAMILY (MFS) PROFILE DOMAIN-CONTAINING PROTEIN"/>
    <property type="match status" value="1"/>
</dbReference>
<protein>
    <submittedName>
        <fullName evidence="8">Transporter of the major facilitator superfamily (MFS)</fullName>
    </submittedName>
</protein>
<dbReference type="RefSeq" id="WP_115330713.1">
    <property type="nucleotide sequence ID" value="NZ_CAAAHP010000001.1"/>
</dbReference>
<dbReference type="Gene3D" id="1.20.1250.20">
    <property type="entry name" value="MFS general substrate transporter like domains"/>
    <property type="match status" value="1"/>
</dbReference>
<evidence type="ECO:0000256" key="6">
    <source>
        <dbReference type="SAM" id="Phobius"/>
    </source>
</evidence>
<feature type="transmembrane region" description="Helical" evidence="6">
    <location>
        <begin position="319"/>
        <end position="340"/>
    </location>
</feature>
<evidence type="ECO:0000313" key="9">
    <source>
        <dbReference type="Proteomes" id="UP000254794"/>
    </source>
</evidence>
<feature type="transmembrane region" description="Helical" evidence="6">
    <location>
        <begin position="294"/>
        <end position="313"/>
    </location>
</feature>
<gene>
    <name evidence="8" type="primary">tetA_3</name>
    <name evidence="8" type="ORF">NCTC13316_01141</name>
</gene>
<feature type="transmembrane region" description="Helical" evidence="6">
    <location>
        <begin position="178"/>
        <end position="198"/>
    </location>
</feature>
<dbReference type="InterPro" id="IPR001958">
    <property type="entry name" value="Tet-R_TetA/multi-R_MdtG-like"/>
</dbReference>
<dbReference type="InterPro" id="IPR036259">
    <property type="entry name" value="MFS_trans_sf"/>
</dbReference>
<comment type="subcellular location">
    <subcellularLocation>
        <location evidence="1">Membrane</location>
        <topology evidence="1">Multi-pass membrane protein</topology>
    </subcellularLocation>
</comment>
<feature type="domain" description="Major facilitator superfamily (MFS) profile" evidence="7">
    <location>
        <begin position="7"/>
        <end position="406"/>
    </location>
</feature>
<feature type="transmembrane region" description="Helical" evidence="6">
    <location>
        <begin position="230"/>
        <end position="253"/>
    </location>
</feature>
<keyword evidence="2" id="KW-0813">Transport</keyword>
<feature type="transmembrane region" description="Helical" evidence="6">
    <location>
        <begin position="6"/>
        <end position="29"/>
    </location>
</feature>
<dbReference type="InterPro" id="IPR020846">
    <property type="entry name" value="MFS_dom"/>
</dbReference>
<dbReference type="Pfam" id="PF07690">
    <property type="entry name" value="MFS_1"/>
    <property type="match status" value="1"/>
</dbReference>
<dbReference type="Proteomes" id="UP000254794">
    <property type="component" value="Unassembled WGS sequence"/>
</dbReference>
<feature type="transmembrane region" description="Helical" evidence="6">
    <location>
        <begin position="50"/>
        <end position="71"/>
    </location>
</feature>
<evidence type="ECO:0000313" key="8">
    <source>
        <dbReference type="EMBL" id="STX51051.1"/>
    </source>
</evidence>
<dbReference type="GO" id="GO:0022857">
    <property type="term" value="F:transmembrane transporter activity"/>
    <property type="evidence" value="ECO:0007669"/>
    <property type="project" value="InterPro"/>
</dbReference>
<accession>A0A378JJY4</accession>
<evidence type="ECO:0000256" key="4">
    <source>
        <dbReference type="ARBA" id="ARBA00022989"/>
    </source>
</evidence>
<feature type="transmembrane region" description="Helical" evidence="6">
    <location>
        <begin position="146"/>
        <end position="166"/>
    </location>
</feature>
<dbReference type="PRINTS" id="PR01035">
    <property type="entry name" value="TCRTETA"/>
</dbReference>
<dbReference type="InterPro" id="IPR011701">
    <property type="entry name" value="MFS"/>
</dbReference>